<dbReference type="RefSeq" id="WP_134843813.1">
    <property type="nucleotide sequence ID" value="NZ_SGVY01000028.1"/>
</dbReference>
<dbReference type="InterPro" id="IPR001932">
    <property type="entry name" value="PPM-type_phosphatase-like_dom"/>
</dbReference>
<feature type="domain" description="PPM-type phosphatase" evidence="1">
    <location>
        <begin position="206"/>
        <end position="462"/>
    </location>
</feature>
<dbReference type="SUPFAM" id="SSF81606">
    <property type="entry name" value="PP2C-like"/>
    <property type="match status" value="1"/>
</dbReference>
<keyword evidence="3" id="KW-1185">Reference proteome</keyword>
<comment type="caution">
    <text evidence="2">The sequence shown here is derived from an EMBL/GenBank/DDBJ whole genome shotgun (WGS) entry which is preliminary data.</text>
</comment>
<reference evidence="2 3" key="1">
    <citation type="submission" date="2019-02" db="EMBL/GenBank/DDBJ databases">
        <title>Draft Genome Sequence of the Prevotella sp. BCRC 81118, Isolated from Human Feces.</title>
        <authorList>
            <person name="Huang C.-H."/>
        </authorList>
    </citation>
    <scope>NUCLEOTIDE SEQUENCE [LARGE SCALE GENOMIC DNA]</scope>
    <source>
        <strain evidence="2 3">BCRC 81118</strain>
    </source>
</reference>
<dbReference type="Proteomes" id="UP000297872">
    <property type="component" value="Unassembled WGS sequence"/>
</dbReference>
<dbReference type="InterPro" id="IPR036457">
    <property type="entry name" value="PPM-type-like_dom_sf"/>
</dbReference>
<evidence type="ECO:0000259" key="1">
    <source>
        <dbReference type="Pfam" id="PF13672"/>
    </source>
</evidence>
<organism evidence="2 3">
    <name type="scientific">Segatella hominis</name>
    <dbReference type="NCBI Taxonomy" id="2518605"/>
    <lineage>
        <taxon>Bacteria</taxon>
        <taxon>Pseudomonadati</taxon>
        <taxon>Bacteroidota</taxon>
        <taxon>Bacteroidia</taxon>
        <taxon>Bacteroidales</taxon>
        <taxon>Prevotellaceae</taxon>
        <taxon>Segatella</taxon>
    </lineage>
</organism>
<dbReference type="EMBL" id="SGVY01000028">
    <property type="protein sequence ID" value="TFH79039.1"/>
    <property type="molecule type" value="Genomic_DNA"/>
</dbReference>
<evidence type="ECO:0000313" key="3">
    <source>
        <dbReference type="Proteomes" id="UP000297872"/>
    </source>
</evidence>
<gene>
    <name evidence="2" type="ORF">EXN75_10725</name>
</gene>
<dbReference type="Pfam" id="PF13672">
    <property type="entry name" value="PP2C_2"/>
    <property type="match status" value="1"/>
</dbReference>
<evidence type="ECO:0000313" key="2">
    <source>
        <dbReference type="EMBL" id="TFH79039.1"/>
    </source>
</evidence>
<accession>A0A4Y8VGS7</accession>
<sequence length="478" mass="54325">MNVEKIIDIVCQGKNDEKVEDFLKFLSDKLWNQYKEHLMDNILVAENKVKSLAFSIPNAKEGKEYSQTVNVPDENMVLVEVSGISEEMHGLTITVAEDGHSFTISGLPTLEPLRNGGTATAESTFELTLCYKYKGIFLPEDRPVLERKIPFVINQDPRKLWKNLPVDWENMPEPLYQNEDVQCEYVKVEALDDGAPQKDIVAASKRGRSHAQEAKPRDDHFKMAHLENGWYIMAVADGAGSAPFSREGSRIACETAVDYCKEQLLDSKKFEEEIDTYDQFKEDSESEARKMVGDYIYKIVGTAAFRAQKAIYAEAAAHNQPTKIYATTLLLTICKKFSYGWFVASFWVGDGAICLYDKEMHTVKLLGVPDEGEFAGQTRFLTMPEIFKDATALYQRLRFYIVPDFTALFLMTDGVSDPKFETDANLNNPDKWDALWNDLKENGVDLSDDNEAAKEQLLKWLDFWSPGNHDDRTIAILY</sequence>
<name>A0A4Y8VGS7_9BACT</name>
<protein>
    <submittedName>
        <fullName evidence="2">Protein phosphatase 2C domain-containing protein</fullName>
    </submittedName>
</protein>
<dbReference type="GeneID" id="302995752"/>
<dbReference type="AlphaFoldDB" id="A0A4Y8VGS7"/>
<dbReference type="OrthoDB" id="963478at2"/>
<dbReference type="Gene3D" id="3.60.40.10">
    <property type="entry name" value="PPM-type phosphatase domain"/>
    <property type="match status" value="1"/>
</dbReference>
<proteinExistence type="predicted"/>